<evidence type="ECO:0000256" key="8">
    <source>
        <dbReference type="ARBA" id="ARBA00023027"/>
    </source>
</evidence>
<dbReference type="InterPro" id="IPR050241">
    <property type="entry name" value="NAD-cap_RNA_hydrolase_NudC"/>
</dbReference>
<dbReference type="STRING" id="1123029.SAMN02745172_01798"/>
<dbReference type="Gene3D" id="3.90.79.20">
    <property type="match status" value="1"/>
</dbReference>
<sequence>MAPIDFPPIDLSRLTGYGRTRTERAAEHRKDDAYLAELAARPDTGFVLVADDRVVVGDTPLTIVRSAATASRFAIDPAEAVFLGIEEGHGRFALAIDGAAAEAAGETVADIRGLASEGRLAPDEQGLVAQARSLVHWHRHHGFCSVCGGRTRIAEGGYRRDCTSCDAVHFPRTDPVAIMLVVDGERCVLGRQARFAPGMYSCLAGFIEPGETIEDAVRREVREESHIRVGRVRYMASQPWPFPASLMIGCLAEALTEEIRRDDAELEDCRWFPREEVRQMLEGTHPDGLKAPAGFAIAHHLLRAWAFSDVASDVPAG</sequence>
<comment type="cofactor">
    <cofactor evidence="2">
        <name>Zn(2+)</name>
        <dbReference type="ChEBI" id="CHEBI:29105"/>
    </cofactor>
</comment>
<dbReference type="SUPFAM" id="SSF55811">
    <property type="entry name" value="Nudix"/>
    <property type="match status" value="1"/>
</dbReference>
<dbReference type="PROSITE" id="PS51462">
    <property type="entry name" value="NUDIX"/>
    <property type="match status" value="1"/>
</dbReference>
<dbReference type="PANTHER" id="PTHR42904">
    <property type="entry name" value="NUDIX HYDROLASE, NUDC SUBFAMILY"/>
    <property type="match status" value="1"/>
</dbReference>
<evidence type="ECO:0000313" key="11">
    <source>
        <dbReference type="EMBL" id="SHO64634.1"/>
    </source>
</evidence>
<gene>
    <name evidence="11" type="ORF">SAMN02745172_01798</name>
</gene>
<protein>
    <recommendedName>
        <fullName evidence="4">NAD(+) diphosphatase</fullName>
        <ecNumber evidence="4">3.6.1.22</ecNumber>
    </recommendedName>
</protein>
<dbReference type="GO" id="GO:0005829">
    <property type="term" value="C:cytosol"/>
    <property type="evidence" value="ECO:0007669"/>
    <property type="project" value="TreeGrafter"/>
</dbReference>
<evidence type="ECO:0000313" key="12">
    <source>
        <dbReference type="Proteomes" id="UP000186406"/>
    </source>
</evidence>
<keyword evidence="12" id="KW-1185">Reference proteome</keyword>
<name>A0A1M7ZID4_9HYPH</name>
<dbReference type="Proteomes" id="UP000186406">
    <property type="component" value="Unassembled WGS sequence"/>
</dbReference>
<dbReference type="RefSeq" id="WP_073627745.1">
    <property type="nucleotide sequence ID" value="NZ_FRXO01000003.1"/>
</dbReference>
<dbReference type="InterPro" id="IPR015797">
    <property type="entry name" value="NUDIX_hydrolase-like_dom_sf"/>
</dbReference>
<dbReference type="Pfam" id="PF00293">
    <property type="entry name" value="NUDIX"/>
    <property type="match status" value="1"/>
</dbReference>
<dbReference type="Pfam" id="PF09297">
    <property type="entry name" value="Zn_ribbon_NUD"/>
    <property type="match status" value="1"/>
</dbReference>
<evidence type="ECO:0000256" key="5">
    <source>
        <dbReference type="ARBA" id="ARBA00022723"/>
    </source>
</evidence>
<dbReference type="GO" id="GO:0019677">
    <property type="term" value="P:NAD+ catabolic process"/>
    <property type="evidence" value="ECO:0007669"/>
    <property type="project" value="TreeGrafter"/>
</dbReference>
<evidence type="ECO:0000256" key="6">
    <source>
        <dbReference type="ARBA" id="ARBA00022801"/>
    </source>
</evidence>
<evidence type="ECO:0000256" key="9">
    <source>
        <dbReference type="ARBA" id="ARBA00023679"/>
    </source>
</evidence>
<dbReference type="PROSITE" id="PS00893">
    <property type="entry name" value="NUDIX_BOX"/>
    <property type="match status" value="1"/>
</dbReference>
<organism evidence="11 12">
    <name type="scientific">Pseudoxanthobacter soli DSM 19599</name>
    <dbReference type="NCBI Taxonomy" id="1123029"/>
    <lineage>
        <taxon>Bacteria</taxon>
        <taxon>Pseudomonadati</taxon>
        <taxon>Pseudomonadota</taxon>
        <taxon>Alphaproteobacteria</taxon>
        <taxon>Hyphomicrobiales</taxon>
        <taxon>Segnochrobactraceae</taxon>
        <taxon>Pseudoxanthobacter</taxon>
    </lineage>
</organism>
<keyword evidence="7" id="KW-0460">Magnesium</keyword>
<evidence type="ECO:0000256" key="1">
    <source>
        <dbReference type="ARBA" id="ARBA00001946"/>
    </source>
</evidence>
<dbReference type="PANTHER" id="PTHR42904:SF6">
    <property type="entry name" value="NAD-CAPPED RNA HYDROLASE NUDT12"/>
    <property type="match status" value="1"/>
</dbReference>
<proteinExistence type="inferred from homology"/>
<keyword evidence="8" id="KW-0520">NAD</keyword>
<dbReference type="GO" id="GO:0006742">
    <property type="term" value="P:NADP+ catabolic process"/>
    <property type="evidence" value="ECO:0007669"/>
    <property type="project" value="TreeGrafter"/>
</dbReference>
<dbReference type="OrthoDB" id="9791656at2"/>
<dbReference type="CDD" id="cd03429">
    <property type="entry name" value="NUDIX_NADH_pyrophosphatase_Nudt13"/>
    <property type="match status" value="1"/>
</dbReference>
<dbReference type="NCBIfam" id="NF001299">
    <property type="entry name" value="PRK00241.1"/>
    <property type="match status" value="1"/>
</dbReference>
<dbReference type="EC" id="3.6.1.22" evidence="4"/>
<keyword evidence="6" id="KW-0378">Hydrolase</keyword>
<comment type="similarity">
    <text evidence="3">Belongs to the Nudix hydrolase family. NudC subfamily.</text>
</comment>
<comment type="catalytic activity">
    <reaction evidence="9">
        <text>a 5'-end NAD(+)-phospho-ribonucleoside in mRNA + H2O = a 5'-end phospho-adenosine-phospho-ribonucleoside in mRNA + beta-nicotinamide D-ribonucleotide + 2 H(+)</text>
        <dbReference type="Rhea" id="RHEA:60876"/>
        <dbReference type="Rhea" id="RHEA-COMP:15698"/>
        <dbReference type="Rhea" id="RHEA-COMP:15719"/>
        <dbReference type="ChEBI" id="CHEBI:14649"/>
        <dbReference type="ChEBI" id="CHEBI:15377"/>
        <dbReference type="ChEBI" id="CHEBI:15378"/>
        <dbReference type="ChEBI" id="CHEBI:144029"/>
        <dbReference type="ChEBI" id="CHEBI:144051"/>
    </reaction>
    <physiologicalReaction direction="left-to-right" evidence="9">
        <dbReference type="Rhea" id="RHEA:60877"/>
    </physiologicalReaction>
</comment>
<reference evidence="11 12" key="1">
    <citation type="submission" date="2016-12" db="EMBL/GenBank/DDBJ databases">
        <authorList>
            <person name="Song W.-J."/>
            <person name="Kurnit D.M."/>
        </authorList>
    </citation>
    <scope>NUCLEOTIDE SEQUENCE [LARGE SCALE GENOMIC DNA]</scope>
    <source>
        <strain evidence="11 12">DSM 19599</strain>
    </source>
</reference>
<feature type="domain" description="Nudix hydrolase" evidence="10">
    <location>
        <begin position="171"/>
        <end position="296"/>
    </location>
</feature>
<dbReference type="EMBL" id="FRXO01000003">
    <property type="protein sequence ID" value="SHO64634.1"/>
    <property type="molecule type" value="Genomic_DNA"/>
</dbReference>
<dbReference type="InterPro" id="IPR000086">
    <property type="entry name" value="NUDIX_hydrolase_dom"/>
</dbReference>
<evidence type="ECO:0000259" key="10">
    <source>
        <dbReference type="PROSITE" id="PS51462"/>
    </source>
</evidence>
<evidence type="ECO:0000256" key="7">
    <source>
        <dbReference type="ARBA" id="ARBA00022842"/>
    </source>
</evidence>
<dbReference type="GO" id="GO:0035529">
    <property type="term" value="F:NADH pyrophosphatase activity"/>
    <property type="evidence" value="ECO:0007669"/>
    <property type="project" value="TreeGrafter"/>
</dbReference>
<evidence type="ECO:0000256" key="2">
    <source>
        <dbReference type="ARBA" id="ARBA00001947"/>
    </source>
</evidence>
<dbReference type="GO" id="GO:0046872">
    <property type="term" value="F:metal ion binding"/>
    <property type="evidence" value="ECO:0007669"/>
    <property type="project" value="UniProtKB-KW"/>
</dbReference>
<dbReference type="Gene3D" id="3.90.79.10">
    <property type="entry name" value="Nucleoside Triphosphate Pyrophosphohydrolase"/>
    <property type="match status" value="1"/>
</dbReference>
<comment type="cofactor">
    <cofactor evidence="1">
        <name>Mg(2+)</name>
        <dbReference type="ChEBI" id="CHEBI:18420"/>
    </cofactor>
</comment>
<dbReference type="Pfam" id="PF09296">
    <property type="entry name" value="NUDIX-like"/>
    <property type="match status" value="1"/>
</dbReference>
<accession>A0A1M7ZID4</accession>
<evidence type="ECO:0000256" key="3">
    <source>
        <dbReference type="ARBA" id="ARBA00009595"/>
    </source>
</evidence>
<dbReference type="InterPro" id="IPR015375">
    <property type="entry name" value="NADH_PPase-like_N"/>
</dbReference>
<dbReference type="InterPro" id="IPR020084">
    <property type="entry name" value="NUDIX_hydrolase_CS"/>
</dbReference>
<dbReference type="InterPro" id="IPR049734">
    <property type="entry name" value="NudC-like_C"/>
</dbReference>
<dbReference type="AlphaFoldDB" id="A0A1M7ZID4"/>
<keyword evidence="5" id="KW-0479">Metal-binding</keyword>
<evidence type="ECO:0000256" key="4">
    <source>
        <dbReference type="ARBA" id="ARBA00012381"/>
    </source>
</evidence>
<dbReference type="InterPro" id="IPR015376">
    <property type="entry name" value="Znr_NADH_PPase"/>
</dbReference>